<accession>A0A4Y2LWL9</accession>
<sequence length="110" mass="12707">MSVYRSEVDSGLVIRPQLRNRGFQDRNPLPLYIIPPNSEPGWLPVGMQHFSNHQPRSKLIFPHFLQPKERRSNTLLAMCFCFGTFKGTCTKSAPLEEEEAFELDEILEKT</sequence>
<protein>
    <submittedName>
        <fullName evidence="1">Uncharacterized protein</fullName>
    </submittedName>
</protein>
<gene>
    <name evidence="1" type="ORF">AVEN_41207_1</name>
</gene>
<dbReference type="AlphaFoldDB" id="A0A4Y2LWL9"/>
<keyword evidence="2" id="KW-1185">Reference proteome</keyword>
<evidence type="ECO:0000313" key="2">
    <source>
        <dbReference type="Proteomes" id="UP000499080"/>
    </source>
</evidence>
<reference evidence="1 2" key="1">
    <citation type="journal article" date="2019" name="Sci. Rep.">
        <title>Orb-weaving spider Araneus ventricosus genome elucidates the spidroin gene catalogue.</title>
        <authorList>
            <person name="Kono N."/>
            <person name="Nakamura H."/>
            <person name="Ohtoshi R."/>
            <person name="Moran D.A.P."/>
            <person name="Shinohara A."/>
            <person name="Yoshida Y."/>
            <person name="Fujiwara M."/>
            <person name="Mori M."/>
            <person name="Tomita M."/>
            <person name="Arakawa K."/>
        </authorList>
    </citation>
    <scope>NUCLEOTIDE SEQUENCE [LARGE SCALE GENOMIC DNA]</scope>
</reference>
<name>A0A4Y2LWL9_ARAVE</name>
<proteinExistence type="predicted"/>
<organism evidence="1 2">
    <name type="scientific">Araneus ventricosus</name>
    <name type="common">Orbweaver spider</name>
    <name type="synonym">Epeira ventricosa</name>
    <dbReference type="NCBI Taxonomy" id="182803"/>
    <lineage>
        <taxon>Eukaryota</taxon>
        <taxon>Metazoa</taxon>
        <taxon>Ecdysozoa</taxon>
        <taxon>Arthropoda</taxon>
        <taxon>Chelicerata</taxon>
        <taxon>Arachnida</taxon>
        <taxon>Araneae</taxon>
        <taxon>Araneomorphae</taxon>
        <taxon>Entelegynae</taxon>
        <taxon>Araneoidea</taxon>
        <taxon>Araneidae</taxon>
        <taxon>Araneus</taxon>
    </lineage>
</organism>
<comment type="caution">
    <text evidence="1">The sequence shown here is derived from an EMBL/GenBank/DDBJ whole genome shotgun (WGS) entry which is preliminary data.</text>
</comment>
<dbReference type="Proteomes" id="UP000499080">
    <property type="component" value="Unassembled WGS sequence"/>
</dbReference>
<evidence type="ECO:0000313" key="1">
    <source>
        <dbReference type="EMBL" id="GBN18859.1"/>
    </source>
</evidence>
<dbReference type="EMBL" id="BGPR01006419">
    <property type="protein sequence ID" value="GBN18859.1"/>
    <property type="molecule type" value="Genomic_DNA"/>
</dbReference>